<proteinExistence type="predicted"/>
<feature type="transmembrane region" description="Helical" evidence="8">
    <location>
        <begin position="416"/>
        <end position="436"/>
    </location>
</feature>
<evidence type="ECO:0000256" key="3">
    <source>
        <dbReference type="ARBA" id="ARBA00022676"/>
    </source>
</evidence>
<reference evidence="10 11" key="1">
    <citation type="submission" date="2021-02" db="EMBL/GenBank/DDBJ databases">
        <title>Niveibacterium changnyeongensis HC41.</title>
        <authorList>
            <person name="Kang M."/>
        </authorList>
    </citation>
    <scope>NUCLEOTIDE SEQUENCE [LARGE SCALE GENOMIC DNA]</scope>
    <source>
        <strain evidence="10 11">HC41</strain>
    </source>
</reference>
<keyword evidence="4" id="KW-0808">Transferase</keyword>
<feature type="transmembrane region" description="Helical" evidence="8">
    <location>
        <begin position="389"/>
        <end position="409"/>
    </location>
</feature>
<gene>
    <name evidence="10" type="ORF">JY500_09880</name>
</gene>
<feature type="transmembrane region" description="Helical" evidence="8">
    <location>
        <begin position="317"/>
        <end position="334"/>
    </location>
</feature>
<feature type="transmembrane region" description="Helical" evidence="8">
    <location>
        <begin position="87"/>
        <end position="109"/>
    </location>
</feature>
<evidence type="ECO:0000256" key="6">
    <source>
        <dbReference type="ARBA" id="ARBA00022989"/>
    </source>
</evidence>
<dbReference type="EMBL" id="CP071060">
    <property type="protein sequence ID" value="QSI78891.1"/>
    <property type="molecule type" value="Genomic_DNA"/>
</dbReference>
<feature type="transmembrane region" description="Helical" evidence="8">
    <location>
        <begin position="261"/>
        <end position="282"/>
    </location>
</feature>
<evidence type="ECO:0000313" key="10">
    <source>
        <dbReference type="EMBL" id="QSI78891.1"/>
    </source>
</evidence>
<evidence type="ECO:0000256" key="4">
    <source>
        <dbReference type="ARBA" id="ARBA00022679"/>
    </source>
</evidence>
<keyword evidence="6 8" id="KW-1133">Transmembrane helix</keyword>
<keyword evidence="11" id="KW-1185">Reference proteome</keyword>
<dbReference type="PANTHER" id="PTHR33908">
    <property type="entry name" value="MANNOSYLTRANSFERASE YKCB-RELATED"/>
    <property type="match status" value="1"/>
</dbReference>
<dbReference type="PANTHER" id="PTHR33908:SF3">
    <property type="entry name" value="UNDECAPRENYL PHOSPHATE-ALPHA-4-AMINO-4-DEOXY-L-ARABINOSE ARABINOSYL TRANSFERASE"/>
    <property type="match status" value="1"/>
</dbReference>
<feature type="domain" description="Glycosyltransferase RgtA/B/C/D-like" evidence="9">
    <location>
        <begin position="66"/>
        <end position="225"/>
    </location>
</feature>
<keyword evidence="3" id="KW-0328">Glycosyltransferase</keyword>
<keyword evidence="5 8" id="KW-0812">Transmembrane</keyword>
<evidence type="ECO:0000256" key="8">
    <source>
        <dbReference type="SAM" id="Phobius"/>
    </source>
</evidence>
<dbReference type="Pfam" id="PF13231">
    <property type="entry name" value="PMT_2"/>
    <property type="match status" value="1"/>
</dbReference>
<evidence type="ECO:0000256" key="7">
    <source>
        <dbReference type="ARBA" id="ARBA00023136"/>
    </source>
</evidence>
<dbReference type="InterPro" id="IPR038731">
    <property type="entry name" value="RgtA/B/C-like"/>
</dbReference>
<feature type="transmembrane region" description="Helical" evidence="8">
    <location>
        <begin position="121"/>
        <end position="149"/>
    </location>
</feature>
<evidence type="ECO:0000313" key="11">
    <source>
        <dbReference type="Proteomes" id="UP000663570"/>
    </source>
</evidence>
<protein>
    <submittedName>
        <fullName evidence="10">Glycosyltransferase family 39 protein</fullName>
    </submittedName>
</protein>
<sequence length="515" mass="56066">MSATLPAPTLRDRLVLFLVPAVLLLLNLGGAPLFDVDEGAFSEATREMFERGDFLSTWLNGVPRFDKPILIYWLQAIPVGLFGVSEWAFRLPSALAAALWCAVIGNFAWRRFGRETAQLAALVAATSVGVFVIGRAATADALLNLLLALALTDAWRHLESGTRAPLRRMYLWIALGVLTKGPIALAIPGAVTLAYCVSRGDFKTWLRAVVDPVGWVILIAVAAPWYAAALMIHGQAFIDGFIMKHNVGRFSGPMEGHGGSLFYYPVIVPLLLLPWIAPLLRAVNAVRSDTADPLRRFLWIWFGFVLVFFSLSGTKLPHYALYGCSPLFLLVALHRERLKTVALGVLPAILALAFFAALPSLVQQLLANGRIADPYYVAQLSRAGEAAGFSYHLATLGALVAAVLITMLWRTAAWRRLAAIAAIQGVLLATVVTPYVGDLLQGPVKRAALAARTMPEPGVQWNFFQPSFAVYRERQAPARAPLPGEIALTRADRIPADATIDVLYSEGGVRLVRQR</sequence>
<keyword evidence="7 8" id="KW-0472">Membrane</keyword>
<dbReference type="Proteomes" id="UP000663570">
    <property type="component" value="Chromosome"/>
</dbReference>
<evidence type="ECO:0000256" key="1">
    <source>
        <dbReference type="ARBA" id="ARBA00004651"/>
    </source>
</evidence>
<evidence type="ECO:0000256" key="2">
    <source>
        <dbReference type="ARBA" id="ARBA00022475"/>
    </source>
</evidence>
<comment type="subcellular location">
    <subcellularLocation>
        <location evidence="1">Cell membrane</location>
        <topology evidence="1">Multi-pass membrane protein</topology>
    </subcellularLocation>
</comment>
<keyword evidence="2" id="KW-1003">Cell membrane</keyword>
<feature type="transmembrane region" description="Helical" evidence="8">
    <location>
        <begin position="294"/>
        <end position="311"/>
    </location>
</feature>
<name>A0ABX7MAW8_9RHOO</name>
<feature type="transmembrane region" description="Helical" evidence="8">
    <location>
        <begin position="169"/>
        <end position="196"/>
    </location>
</feature>
<evidence type="ECO:0000256" key="5">
    <source>
        <dbReference type="ARBA" id="ARBA00022692"/>
    </source>
</evidence>
<feature type="transmembrane region" description="Helical" evidence="8">
    <location>
        <begin position="341"/>
        <end position="362"/>
    </location>
</feature>
<organism evidence="10 11">
    <name type="scientific">Niveibacterium microcysteis</name>
    <dbReference type="NCBI Taxonomy" id="2811415"/>
    <lineage>
        <taxon>Bacteria</taxon>
        <taxon>Pseudomonadati</taxon>
        <taxon>Pseudomonadota</taxon>
        <taxon>Betaproteobacteria</taxon>
        <taxon>Rhodocyclales</taxon>
        <taxon>Rhodocyclaceae</taxon>
        <taxon>Niveibacterium</taxon>
    </lineage>
</organism>
<evidence type="ECO:0000259" key="9">
    <source>
        <dbReference type="Pfam" id="PF13231"/>
    </source>
</evidence>
<feature type="transmembrane region" description="Helical" evidence="8">
    <location>
        <begin position="208"/>
        <end position="227"/>
    </location>
</feature>
<dbReference type="InterPro" id="IPR050297">
    <property type="entry name" value="LipidA_mod_glycosyltrf_83"/>
</dbReference>
<dbReference type="RefSeq" id="WP_206256229.1">
    <property type="nucleotide sequence ID" value="NZ_CP071060.1"/>
</dbReference>
<accession>A0ABX7MAW8</accession>